<dbReference type="AlphaFoldDB" id="A0A401SZ97"/>
<name>A0A401SZ97_CHIPU</name>
<reference evidence="11 12" key="1">
    <citation type="journal article" date="2018" name="Nat. Ecol. Evol.">
        <title>Shark genomes provide insights into elasmobranch evolution and the origin of vertebrates.</title>
        <authorList>
            <person name="Hara Y"/>
            <person name="Yamaguchi K"/>
            <person name="Onimaru K"/>
            <person name="Kadota M"/>
            <person name="Koyanagi M"/>
            <person name="Keeley SD"/>
            <person name="Tatsumi K"/>
            <person name="Tanaka K"/>
            <person name="Motone F"/>
            <person name="Kageyama Y"/>
            <person name="Nozu R"/>
            <person name="Adachi N"/>
            <person name="Nishimura O"/>
            <person name="Nakagawa R"/>
            <person name="Tanegashima C"/>
            <person name="Kiyatake I"/>
            <person name="Matsumoto R"/>
            <person name="Murakumo K"/>
            <person name="Nishida K"/>
            <person name="Terakita A"/>
            <person name="Kuratani S"/>
            <person name="Sato K"/>
            <person name="Hyodo S Kuraku.S."/>
        </authorList>
    </citation>
    <scope>NUCLEOTIDE SEQUENCE [LARGE SCALE GENOMIC DNA]</scope>
</reference>
<dbReference type="STRING" id="137246.A0A401SZ97"/>
<keyword evidence="6" id="KW-0735">Signal-anchor</keyword>
<keyword evidence="4" id="KW-0808">Transferase</keyword>
<comment type="caution">
    <text evidence="11">The sequence shown here is derived from an EMBL/GenBank/DDBJ whole genome shotgun (WGS) entry which is preliminary data.</text>
</comment>
<protein>
    <submittedName>
        <fullName evidence="11">Uncharacterized protein</fullName>
    </submittedName>
</protein>
<dbReference type="Pfam" id="PF00777">
    <property type="entry name" value="Glyco_transf_29"/>
    <property type="match status" value="1"/>
</dbReference>
<keyword evidence="9" id="KW-0472">Membrane</keyword>
<dbReference type="InterPro" id="IPR001675">
    <property type="entry name" value="Glyco_trans_29"/>
</dbReference>
<dbReference type="Gene3D" id="3.90.1480.20">
    <property type="entry name" value="Glycosyl transferase family 29"/>
    <property type="match status" value="1"/>
</dbReference>
<keyword evidence="8" id="KW-0333">Golgi apparatus</keyword>
<sequence>MRGNHPTTGFLAVTLGLNYCDEVDVAGFGYPLNQKNGRIHYFDQLSMKHMATLNKCSTVSLGTAVSSELNVNSLGAFSAAQSVHNPVASAQAAIGLD</sequence>
<keyword evidence="5" id="KW-0812">Transmembrane</keyword>
<evidence type="ECO:0000256" key="9">
    <source>
        <dbReference type="ARBA" id="ARBA00023136"/>
    </source>
</evidence>
<dbReference type="OrthoDB" id="10264956at2759"/>
<proteinExistence type="inferred from homology"/>
<evidence type="ECO:0000256" key="5">
    <source>
        <dbReference type="ARBA" id="ARBA00022692"/>
    </source>
</evidence>
<dbReference type="PANTHER" id="PTHR13713">
    <property type="entry name" value="SIALYLTRANSFERASE"/>
    <property type="match status" value="1"/>
</dbReference>
<dbReference type="InterPro" id="IPR038578">
    <property type="entry name" value="GT29-like_sf"/>
</dbReference>
<evidence type="ECO:0000256" key="1">
    <source>
        <dbReference type="ARBA" id="ARBA00004323"/>
    </source>
</evidence>
<keyword evidence="3" id="KW-0328">Glycosyltransferase</keyword>
<evidence type="ECO:0000256" key="7">
    <source>
        <dbReference type="ARBA" id="ARBA00022989"/>
    </source>
</evidence>
<dbReference type="GO" id="GO:0008373">
    <property type="term" value="F:sialyltransferase activity"/>
    <property type="evidence" value="ECO:0007669"/>
    <property type="project" value="InterPro"/>
</dbReference>
<evidence type="ECO:0000256" key="4">
    <source>
        <dbReference type="ARBA" id="ARBA00022679"/>
    </source>
</evidence>
<dbReference type="InterPro" id="IPR051142">
    <property type="entry name" value="Glycosyltransferase_29"/>
</dbReference>
<evidence type="ECO:0000313" key="12">
    <source>
        <dbReference type="Proteomes" id="UP000287033"/>
    </source>
</evidence>
<accession>A0A401SZ97</accession>
<keyword evidence="10" id="KW-0325">Glycoprotein</keyword>
<evidence type="ECO:0000256" key="8">
    <source>
        <dbReference type="ARBA" id="ARBA00023034"/>
    </source>
</evidence>
<dbReference type="GO" id="GO:0000139">
    <property type="term" value="C:Golgi membrane"/>
    <property type="evidence" value="ECO:0007669"/>
    <property type="project" value="UniProtKB-SubCell"/>
</dbReference>
<evidence type="ECO:0000313" key="11">
    <source>
        <dbReference type="EMBL" id="GCC35676.1"/>
    </source>
</evidence>
<dbReference type="PANTHER" id="PTHR13713:SF95">
    <property type="entry name" value="CMP-N-ACETYLNEURAMINATE-BETA-GALACTOSAMIDE- ALPHA-2,3-SIALYLTRANSFERASE 4 ISOFORM 1"/>
    <property type="match status" value="1"/>
</dbReference>
<comment type="subcellular location">
    <subcellularLocation>
        <location evidence="1">Golgi apparatus membrane</location>
        <topology evidence="1">Single-pass type II membrane protein</topology>
    </subcellularLocation>
</comment>
<keyword evidence="7" id="KW-1133">Transmembrane helix</keyword>
<evidence type="ECO:0000256" key="3">
    <source>
        <dbReference type="ARBA" id="ARBA00022676"/>
    </source>
</evidence>
<gene>
    <name evidence="11" type="ORF">chiPu_0014163</name>
</gene>
<evidence type="ECO:0000256" key="10">
    <source>
        <dbReference type="ARBA" id="ARBA00023180"/>
    </source>
</evidence>
<evidence type="ECO:0000256" key="6">
    <source>
        <dbReference type="ARBA" id="ARBA00022968"/>
    </source>
</evidence>
<dbReference type="Proteomes" id="UP000287033">
    <property type="component" value="Unassembled WGS sequence"/>
</dbReference>
<keyword evidence="12" id="KW-1185">Reference proteome</keyword>
<evidence type="ECO:0000256" key="2">
    <source>
        <dbReference type="ARBA" id="ARBA00006003"/>
    </source>
</evidence>
<dbReference type="EMBL" id="BEZZ01000732">
    <property type="protein sequence ID" value="GCC35676.1"/>
    <property type="molecule type" value="Genomic_DNA"/>
</dbReference>
<comment type="similarity">
    <text evidence="2">Belongs to the glycosyltransferase 29 family.</text>
</comment>
<organism evidence="11 12">
    <name type="scientific">Chiloscyllium punctatum</name>
    <name type="common">Brownbanded bambooshark</name>
    <name type="synonym">Hemiscyllium punctatum</name>
    <dbReference type="NCBI Taxonomy" id="137246"/>
    <lineage>
        <taxon>Eukaryota</taxon>
        <taxon>Metazoa</taxon>
        <taxon>Chordata</taxon>
        <taxon>Craniata</taxon>
        <taxon>Vertebrata</taxon>
        <taxon>Chondrichthyes</taxon>
        <taxon>Elasmobranchii</taxon>
        <taxon>Galeomorphii</taxon>
        <taxon>Galeoidea</taxon>
        <taxon>Orectolobiformes</taxon>
        <taxon>Hemiscylliidae</taxon>
        <taxon>Chiloscyllium</taxon>
    </lineage>
</organism>